<keyword evidence="7" id="KW-0653">Protein transport</keyword>
<dbReference type="NCBIfam" id="TIGR01398">
    <property type="entry name" value="FlhA"/>
    <property type="match status" value="1"/>
</dbReference>
<dbReference type="InterPro" id="IPR025505">
    <property type="entry name" value="FHIPEP_CS"/>
</dbReference>
<evidence type="ECO:0000256" key="3">
    <source>
        <dbReference type="ARBA" id="ARBA00022475"/>
    </source>
</evidence>
<comment type="function">
    <text evidence="7">Required for formation of the rod structure of the flagellar apparatus. Together with FliI and FliH, may constitute the export apparatus of flagellin.</text>
</comment>
<keyword evidence="9" id="KW-0969">Cilium</keyword>
<dbReference type="Gene3D" id="3.40.50.12790">
    <property type="entry name" value="FHIPEP family, domain 4"/>
    <property type="match status" value="1"/>
</dbReference>
<comment type="similarity">
    <text evidence="2 7">Belongs to the FHIPEP (flagella/HR/invasion proteins export pore) family.</text>
</comment>
<keyword evidence="6 7" id="KW-0472">Membrane</keyword>
<dbReference type="GO" id="GO:0005886">
    <property type="term" value="C:plasma membrane"/>
    <property type="evidence" value="ECO:0007669"/>
    <property type="project" value="UniProtKB-SubCell"/>
</dbReference>
<gene>
    <name evidence="7" type="primary">flhA</name>
    <name evidence="9" type="ORF">SAMN05216233_101241</name>
</gene>
<keyword evidence="7" id="KW-0813">Transport</keyword>
<dbReference type="InterPro" id="IPR001712">
    <property type="entry name" value="T3SS_FHIPEP"/>
</dbReference>
<accession>A0A1G5AJR8</accession>
<evidence type="ECO:0000256" key="5">
    <source>
        <dbReference type="ARBA" id="ARBA00022989"/>
    </source>
</evidence>
<dbReference type="PROSITE" id="PS00994">
    <property type="entry name" value="FHIPEP"/>
    <property type="match status" value="1"/>
</dbReference>
<evidence type="ECO:0000313" key="10">
    <source>
        <dbReference type="Proteomes" id="UP000198870"/>
    </source>
</evidence>
<dbReference type="InterPro" id="IPR042194">
    <property type="entry name" value="FHIPEP_1"/>
</dbReference>
<dbReference type="Gene3D" id="1.10.8.540">
    <property type="entry name" value="FHIPEP family, domain 3"/>
    <property type="match status" value="1"/>
</dbReference>
<dbReference type="Proteomes" id="UP000198870">
    <property type="component" value="Unassembled WGS sequence"/>
</dbReference>
<dbReference type="Pfam" id="PF00771">
    <property type="entry name" value="FHIPEP"/>
    <property type="match status" value="1"/>
</dbReference>
<feature type="transmembrane region" description="Helical" evidence="7">
    <location>
        <begin position="209"/>
        <end position="231"/>
    </location>
</feature>
<feature type="transmembrane region" description="Helical" evidence="7">
    <location>
        <begin position="281"/>
        <end position="305"/>
    </location>
</feature>
<evidence type="ECO:0000256" key="6">
    <source>
        <dbReference type="ARBA" id="ARBA00023136"/>
    </source>
</evidence>
<dbReference type="Gene3D" id="3.40.30.60">
    <property type="entry name" value="FHIPEP family, domain 1"/>
    <property type="match status" value="1"/>
</dbReference>
<keyword evidence="9" id="KW-0282">Flagellum</keyword>
<dbReference type="PRINTS" id="PR00949">
    <property type="entry name" value="TYPE3IMAPROT"/>
</dbReference>
<comment type="subcellular location">
    <subcellularLocation>
        <location evidence="1 7">Cell membrane</location>
        <topology evidence="1 7">Multi-pass membrane protein</topology>
    </subcellularLocation>
</comment>
<sequence>MASSTGNAPPLLGALKKESAEIAVVAGVMGILTAMILPLPAVILDLLLALNITLGIIVLITTIYTVKPTDFAVFPPLLLVLTLFRLALNVASTRLILLHGNEGASAAGSVIQAFGNFVVGGNYVVGMVIFVILVIVNFKVITAGSGRIAEVAARFTLDAMPGKQMAIDADLNAGNIDEEEARKRRELIAREAEFHGAMDGASKFVKGDAVAGIIITGINILGGIVIGVMQLDMDVATAAGNYTLLTVGDGLVSQIPSLVISTSAGILVSRSGSEGRMGEEFAKHIFSSAFPIYVGAVIVFLLGLVPGLPGFPFMILGLALAGGMFAFGKRSSEPGDEMPADEMEEAPADSGPDDVESLLAMDSMELEVGYGLISLVDRNQDGSLLGRIKAIRRQFATEMGIVVPPIHIRDNLKLKPSGYRMLIRGVEMAAGEMMVNHLLAMDPGDVNQTIDGIPTREPAFNLPAIWIPVEREEDAKFAGYTVVDTSTVIATHITEVVRNNAYELLGRQEVQALLDNLAKSSPKAVEELVPSLMTLGMVQKVLQNLLRERVSVRDLLTIVETLADYAPMSKDTDLLTEYVRQRLARGFLAPYLQGDGSLPVILLDQGLEDQLSGSLQNTEGGAWLALDPMVSEQVIMAIQKEVDRNMGLNVQPVILCSPVLRRHVRALIEPWIPSVMVVSHGEITRSMNIKATGKVALTHGMESAHGS</sequence>
<dbReference type="GO" id="GO:0044780">
    <property type="term" value="P:bacterial-type flagellum assembly"/>
    <property type="evidence" value="ECO:0007669"/>
    <property type="project" value="InterPro"/>
</dbReference>
<feature type="compositionally biased region" description="Acidic residues" evidence="8">
    <location>
        <begin position="334"/>
        <end position="353"/>
    </location>
</feature>
<dbReference type="PANTHER" id="PTHR30161:SF1">
    <property type="entry name" value="FLAGELLAR BIOSYNTHESIS PROTEIN FLHA-RELATED"/>
    <property type="match status" value="1"/>
</dbReference>
<dbReference type="InterPro" id="IPR042196">
    <property type="entry name" value="FHIPEP_4"/>
</dbReference>
<dbReference type="AlphaFoldDB" id="A0A1G5AJR8"/>
<keyword evidence="7" id="KW-1005">Bacterial flagellum biogenesis</keyword>
<evidence type="ECO:0000256" key="8">
    <source>
        <dbReference type="SAM" id="MobiDB-lite"/>
    </source>
</evidence>
<name>A0A1G5AJR8_9BACT</name>
<keyword evidence="3 7" id="KW-1003">Cell membrane</keyword>
<feature type="transmembrane region" description="Helical" evidence="7">
    <location>
        <begin position="117"/>
        <end position="138"/>
    </location>
</feature>
<keyword evidence="5 7" id="KW-1133">Transmembrane helix</keyword>
<evidence type="ECO:0000256" key="7">
    <source>
        <dbReference type="RuleBase" id="RU364093"/>
    </source>
</evidence>
<reference evidence="9 10" key="1">
    <citation type="submission" date="2016-10" db="EMBL/GenBank/DDBJ databases">
        <authorList>
            <person name="de Groot N.N."/>
        </authorList>
    </citation>
    <scope>NUCLEOTIDE SEQUENCE [LARGE SCALE GENOMIC DNA]</scope>
    <source>
        <strain evidence="9 10">AA1</strain>
    </source>
</reference>
<comment type="caution">
    <text evidence="7">Lacks conserved residue(s) required for the propagation of feature annotation.</text>
</comment>
<dbReference type="PIRSF" id="PIRSF005419">
    <property type="entry name" value="FlhA"/>
    <property type="match status" value="1"/>
</dbReference>
<evidence type="ECO:0000256" key="4">
    <source>
        <dbReference type="ARBA" id="ARBA00022692"/>
    </source>
</evidence>
<feature type="transmembrane region" description="Helical" evidence="7">
    <location>
        <begin position="20"/>
        <end position="40"/>
    </location>
</feature>
<protein>
    <recommendedName>
        <fullName evidence="7">Flagellar biosynthesis protein FlhA</fullName>
    </recommendedName>
</protein>
<keyword evidence="4 7" id="KW-0812">Transmembrane</keyword>
<feature type="transmembrane region" description="Helical" evidence="7">
    <location>
        <begin position="78"/>
        <end position="97"/>
    </location>
</feature>
<evidence type="ECO:0000256" key="2">
    <source>
        <dbReference type="ARBA" id="ARBA00008835"/>
    </source>
</evidence>
<keyword evidence="7" id="KW-1006">Bacterial flagellum protein export</keyword>
<evidence type="ECO:0000256" key="1">
    <source>
        <dbReference type="ARBA" id="ARBA00004651"/>
    </source>
</evidence>
<dbReference type="OrthoDB" id="9759185at2"/>
<feature type="region of interest" description="Disordered" evidence="8">
    <location>
        <begin position="331"/>
        <end position="353"/>
    </location>
</feature>
<evidence type="ECO:0000313" key="9">
    <source>
        <dbReference type="EMBL" id="SCX78114.1"/>
    </source>
</evidence>
<keyword evidence="9" id="KW-0966">Cell projection</keyword>
<dbReference type="EMBL" id="FMUX01000001">
    <property type="protein sequence ID" value="SCX78114.1"/>
    <property type="molecule type" value="Genomic_DNA"/>
</dbReference>
<dbReference type="STRING" id="419481.SAMN05216233_101241"/>
<dbReference type="InterPro" id="IPR042193">
    <property type="entry name" value="FHIPEP_3"/>
</dbReference>
<dbReference type="GO" id="GO:0009306">
    <property type="term" value="P:protein secretion"/>
    <property type="evidence" value="ECO:0007669"/>
    <property type="project" value="InterPro"/>
</dbReference>
<feature type="transmembrane region" description="Helical" evidence="7">
    <location>
        <begin position="46"/>
        <end position="66"/>
    </location>
</feature>
<proteinExistence type="inferred from homology"/>
<dbReference type="RefSeq" id="WP_092207445.1">
    <property type="nucleotide sequence ID" value="NZ_FMUX01000001.1"/>
</dbReference>
<organism evidence="9 10">
    <name type="scientific">Desulfoluna spongiiphila</name>
    <dbReference type="NCBI Taxonomy" id="419481"/>
    <lineage>
        <taxon>Bacteria</taxon>
        <taxon>Pseudomonadati</taxon>
        <taxon>Thermodesulfobacteriota</taxon>
        <taxon>Desulfobacteria</taxon>
        <taxon>Desulfobacterales</taxon>
        <taxon>Desulfolunaceae</taxon>
        <taxon>Desulfoluna</taxon>
    </lineage>
</organism>
<dbReference type="InterPro" id="IPR006301">
    <property type="entry name" value="FlhA"/>
</dbReference>
<dbReference type="PANTHER" id="PTHR30161">
    <property type="entry name" value="FLAGELLAR EXPORT PROTEIN, MEMBRANE FLHA SUBUNIT-RELATED"/>
    <property type="match status" value="1"/>
</dbReference>
<keyword evidence="10" id="KW-1185">Reference proteome</keyword>